<dbReference type="InterPro" id="IPR006758">
    <property type="entry name" value="A32L"/>
</dbReference>
<dbReference type="Pfam" id="PF04665">
    <property type="entry name" value="Pox_A32"/>
    <property type="match status" value="1"/>
</dbReference>
<dbReference type="Proteomes" id="UP000075809">
    <property type="component" value="Unassembled WGS sequence"/>
</dbReference>
<dbReference type="PANTHER" id="PTHR35374:SF1">
    <property type="entry name" value="PROTEIN KINASE DOMAIN-CONTAINING PROTEIN"/>
    <property type="match status" value="1"/>
</dbReference>
<organism evidence="3 4">
    <name type="scientific">Mycetomoellerius zeteki</name>
    <dbReference type="NCBI Taxonomy" id="64791"/>
    <lineage>
        <taxon>Eukaryota</taxon>
        <taxon>Metazoa</taxon>
        <taxon>Ecdysozoa</taxon>
        <taxon>Arthropoda</taxon>
        <taxon>Hexapoda</taxon>
        <taxon>Insecta</taxon>
        <taxon>Pterygota</taxon>
        <taxon>Neoptera</taxon>
        <taxon>Endopterygota</taxon>
        <taxon>Hymenoptera</taxon>
        <taxon>Apocrita</taxon>
        <taxon>Aculeata</taxon>
        <taxon>Formicoidea</taxon>
        <taxon>Formicidae</taxon>
        <taxon>Myrmicinae</taxon>
        <taxon>Mycetomoellerius</taxon>
    </lineage>
</organism>
<sequence length="549" mass="62817">MRCVKHVKNCALQNVFKIYNWFYSIQNALITGIDAIRIRDSFFLSISYLLRITRCIHSQPVFFSREAKVISRLDGKVQTDKEIRKHDSMLSTFIRAIVCGPSNCGKTNVLISLLESPHGVRFKNVYVYSKSLQQLKYEYLANLLTPIEEIGYFTFSNNSDVISPTEELPNSIFIFDDMACEKQDAIKEYFAMSRHARIDCFYQCQTYAKIPKHLIRDNANLLILFKQDCTNLKRVYNDHVNTDMSYEDSYDLCHKYWQQKYGFLVIDKDSALNKGRYRKGTWGFDPHRRRGTRGTLPSPSVWWGGSLGAPRAKRVDTDAPVGGRSTYHGDGYAVPYGESWSRSDVFRGLGPRPLTPIPGRLGSRPESATSTVRGDGDGRRGRSELFRDASMPRQADSPRVLVVAEDHPSSYGDGQSLAAPRAGEEVERGQRLREARQALRVAIREAKTRCCHERSARKWDGIDRVYLHKDGLMFGNKRFDVDDADSIIIDGVRYAGTPGLYELIFKRIPDDLLYTEDNMHKYKSILLATNAHRHKYHSQGRVLANRGYK</sequence>
<evidence type="ECO:0000313" key="4">
    <source>
        <dbReference type="Proteomes" id="UP000075809"/>
    </source>
</evidence>
<evidence type="ECO:0000256" key="1">
    <source>
        <dbReference type="SAM" id="MobiDB-lite"/>
    </source>
</evidence>
<feature type="compositionally biased region" description="Basic and acidic residues" evidence="1">
    <location>
        <begin position="374"/>
        <end position="387"/>
    </location>
</feature>
<reference evidence="3 4" key="1">
    <citation type="submission" date="2015-09" db="EMBL/GenBank/DDBJ databases">
        <title>Trachymyrmex zeteki WGS genome.</title>
        <authorList>
            <person name="Nygaard S."/>
            <person name="Hu H."/>
            <person name="Boomsma J."/>
            <person name="Zhang G."/>
        </authorList>
    </citation>
    <scope>NUCLEOTIDE SEQUENCE [LARGE SCALE GENOMIC DNA]</scope>
    <source>
        <strain evidence="3">Tzet28-1</strain>
        <tissue evidence="3">Whole body</tissue>
    </source>
</reference>
<evidence type="ECO:0000313" key="3">
    <source>
        <dbReference type="EMBL" id="KYQ49527.1"/>
    </source>
</evidence>
<feature type="region of interest" description="Disordered" evidence="1">
    <location>
        <begin position="351"/>
        <end position="395"/>
    </location>
</feature>
<proteinExistence type="predicted"/>
<dbReference type="AlphaFoldDB" id="A0A151WNY9"/>
<accession>A0A151WNY9</accession>
<evidence type="ECO:0000259" key="2">
    <source>
        <dbReference type="Pfam" id="PF26634"/>
    </source>
</evidence>
<dbReference type="InterPro" id="IPR058520">
    <property type="entry name" value="DUF8207"/>
</dbReference>
<gene>
    <name evidence="3" type="ORF">ALC60_11404</name>
</gene>
<protein>
    <recommendedName>
        <fullName evidence="2">DUF8207 domain-containing protein</fullName>
    </recommendedName>
</protein>
<dbReference type="PANTHER" id="PTHR35374">
    <property type="entry name" value="CYCLIN-DEPENDENT KINASE 11A-LIKE"/>
    <property type="match status" value="1"/>
</dbReference>
<name>A0A151WNY9_9HYME</name>
<keyword evidence="4" id="KW-1185">Reference proteome</keyword>
<feature type="domain" description="DUF8207" evidence="2">
    <location>
        <begin position="465"/>
        <end position="549"/>
    </location>
</feature>
<dbReference type="Pfam" id="PF26634">
    <property type="entry name" value="DUF8207"/>
    <property type="match status" value="1"/>
</dbReference>
<dbReference type="EMBL" id="KQ982899">
    <property type="protein sequence ID" value="KYQ49527.1"/>
    <property type="molecule type" value="Genomic_DNA"/>
</dbReference>